<dbReference type="GO" id="GO:0009788">
    <property type="term" value="P:negative regulation of abscisic acid-activated signaling pathway"/>
    <property type="evidence" value="ECO:0007669"/>
    <property type="project" value="InterPro"/>
</dbReference>
<keyword evidence="2" id="KW-0479">Metal-binding</keyword>
<dbReference type="EMBL" id="CACTIH010000428">
    <property type="protein sequence ID" value="CAA2960654.1"/>
    <property type="molecule type" value="Genomic_DNA"/>
</dbReference>
<dbReference type="PROSITE" id="PS50157">
    <property type="entry name" value="ZINC_FINGER_C2H2_2"/>
    <property type="match status" value="1"/>
</dbReference>
<dbReference type="Proteomes" id="UP000594638">
    <property type="component" value="Unassembled WGS sequence"/>
</dbReference>
<evidence type="ECO:0000256" key="2">
    <source>
        <dbReference type="ARBA" id="ARBA00022723"/>
    </source>
</evidence>
<comment type="caution">
    <text evidence="9">The sequence shown here is derived from an EMBL/GenBank/DDBJ whole genome shotgun (WGS) entry which is preliminary data.</text>
</comment>
<feature type="domain" description="C2H2-type" evidence="8">
    <location>
        <begin position="92"/>
        <end position="119"/>
    </location>
</feature>
<dbReference type="Gene3D" id="3.30.160.60">
    <property type="entry name" value="Classic Zinc Finger"/>
    <property type="match status" value="1"/>
</dbReference>
<feature type="region of interest" description="Disordered" evidence="7">
    <location>
        <begin position="1"/>
        <end position="56"/>
    </location>
</feature>
<dbReference type="SUPFAM" id="SSF57667">
    <property type="entry name" value="beta-beta-alpha zinc fingers"/>
    <property type="match status" value="1"/>
</dbReference>
<evidence type="ECO:0000313" key="10">
    <source>
        <dbReference type="Proteomes" id="UP000594638"/>
    </source>
</evidence>
<proteinExistence type="predicted"/>
<dbReference type="PROSITE" id="PS00028">
    <property type="entry name" value="ZINC_FINGER_C2H2_1"/>
    <property type="match status" value="1"/>
</dbReference>
<dbReference type="InterPro" id="IPR036236">
    <property type="entry name" value="Znf_C2H2_sf"/>
</dbReference>
<dbReference type="GO" id="GO:0005634">
    <property type="term" value="C:nucleus"/>
    <property type="evidence" value="ECO:0007669"/>
    <property type="project" value="UniProtKB-SubCell"/>
</dbReference>
<keyword evidence="4" id="KW-0862">Zinc</keyword>
<dbReference type="OrthoDB" id="1933825at2759"/>
<keyword evidence="3 6" id="KW-0863">Zinc-finger</keyword>
<keyword evidence="5" id="KW-0539">Nucleus</keyword>
<gene>
    <name evidence="9" type="ORF">OLEA9_A105792</name>
</gene>
<evidence type="ECO:0000256" key="3">
    <source>
        <dbReference type="ARBA" id="ARBA00022771"/>
    </source>
</evidence>
<evidence type="ECO:0000313" key="9">
    <source>
        <dbReference type="EMBL" id="CAA2960654.1"/>
    </source>
</evidence>
<organism evidence="9 10">
    <name type="scientific">Olea europaea subsp. europaea</name>
    <dbReference type="NCBI Taxonomy" id="158383"/>
    <lineage>
        <taxon>Eukaryota</taxon>
        <taxon>Viridiplantae</taxon>
        <taxon>Streptophyta</taxon>
        <taxon>Embryophyta</taxon>
        <taxon>Tracheophyta</taxon>
        <taxon>Spermatophyta</taxon>
        <taxon>Magnoliopsida</taxon>
        <taxon>eudicotyledons</taxon>
        <taxon>Gunneridae</taxon>
        <taxon>Pentapetalae</taxon>
        <taxon>asterids</taxon>
        <taxon>lamiids</taxon>
        <taxon>Lamiales</taxon>
        <taxon>Oleaceae</taxon>
        <taxon>Oleeae</taxon>
        <taxon>Olea</taxon>
    </lineage>
</organism>
<evidence type="ECO:0000256" key="4">
    <source>
        <dbReference type="ARBA" id="ARBA00022833"/>
    </source>
</evidence>
<reference evidence="9 10" key="1">
    <citation type="submission" date="2019-12" db="EMBL/GenBank/DDBJ databases">
        <authorList>
            <person name="Alioto T."/>
            <person name="Alioto T."/>
            <person name="Gomez Garrido J."/>
        </authorList>
    </citation>
    <scope>NUCLEOTIDE SEQUENCE [LARGE SCALE GENOMIC DNA]</scope>
</reference>
<accession>A0A8S0Q604</accession>
<evidence type="ECO:0000256" key="1">
    <source>
        <dbReference type="ARBA" id="ARBA00004123"/>
    </source>
</evidence>
<dbReference type="PANTHER" id="PTHR47287:SF15">
    <property type="entry name" value="ZINC FINGER PROTEIN 3-LIKE"/>
    <property type="match status" value="1"/>
</dbReference>
<name>A0A8S0Q604_OLEEU</name>
<evidence type="ECO:0000256" key="7">
    <source>
        <dbReference type="SAM" id="MobiDB-lite"/>
    </source>
</evidence>
<dbReference type="InterPro" id="IPR044246">
    <property type="entry name" value="ZFP3-like"/>
</dbReference>
<dbReference type="InterPro" id="IPR013087">
    <property type="entry name" value="Znf_C2H2_type"/>
</dbReference>
<keyword evidence="10" id="KW-1185">Reference proteome</keyword>
<evidence type="ECO:0000256" key="6">
    <source>
        <dbReference type="PROSITE-ProRule" id="PRU00042"/>
    </source>
</evidence>
<dbReference type="GO" id="GO:0008270">
    <property type="term" value="F:zinc ion binding"/>
    <property type="evidence" value="ECO:0007669"/>
    <property type="project" value="UniProtKB-KW"/>
</dbReference>
<evidence type="ECO:0000259" key="8">
    <source>
        <dbReference type="PROSITE" id="PS50157"/>
    </source>
</evidence>
<dbReference type="PANTHER" id="PTHR47287">
    <property type="entry name" value="C2H2 AND C2HC ZINC FINGERS SUPERFAMILY PROTEIN"/>
    <property type="match status" value="1"/>
</dbReference>
<dbReference type="Gramene" id="OE9A105792T1">
    <property type="protein sequence ID" value="OE9A105792C1"/>
    <property type="gene ID" value="OE9A105792"/>
</dbReference>
<sequence>MSTSKDEFISGTLGIHSPLETPLQNLQENNLDGDEKQELNRGSKRESKLKISGENFDPKSNLELNLIDCLEKAPSSTSPETPEASDDEPRVFSCNYCQRTFYSSQALGGHQNAHKRERILAKRRHSLGTSYMAAFGQSHNHYPSMSALPLNGSFSNSLGIQAHSTIHKPSHALGASGCRSFYRHAGWSRIPNEQQPSVGKLAVQKYNSSASNELFPRSDTVTSSIVRKSTDCPQDWMEVFHLKTNQDSLQKLDLSLKL</sequence>
<feature type="compositionally biased region" description="Basic and acidic residues" evidence="7">
    <location>
        <begin position="33"/>
        <end position="51"/>
    </location>
</feature>
<dbReference type="AlphaFoldDB" id="A0A8S0Q604"/>
<comment type="subcellular location">
    <subcellularLocation>
        <location evidence="1">Nucleus</location>
    </subcellularLocation>
</comment>
<protein>
    <submittedName>
        <fullName evidence="9">Zinc finger 3-like</fullName>
    </submittedName>
</protein>
<evidence type="ECO:0000256" key="5">
    <source>
        <dbReference type="ARBA" id="ARBA00023242"/>
    </source>
</evidence>